<keyword evidence="2" id="KW-1185">Reference proteome</keyword>
<name>A0A2T0QF81_9ACTN</name>
<dbReference type="EMBL" id="PVZC01000001">
    <property type="protein sequence ID" value="PRY02565.1"/>
    <property type="molecule type" value="Genomic_DNA"/>
</dbReference>
<protein>
    <submittedName>
        <fullName evidence="1">Sugar-binding cellulase-like protein</fullName>
    </submittedName>
</protein>
<organism evidence="1 2">
    <name type="scientific">Allonocardiopsis opalescens</name>
    <dbReference type="NCBI Taxonomy" id="1144618"/>
    <lineage>
        <taxon>Bacteria</taxon>
        <taxon>Bacillati</taxon>
        <taxon>Actinomycetota</taxon>
        <taxon>Actinomycetes</taxon>
        <taxon>Streptosporangiales</taxon>
        <taxon>Allonocardiopsis</taxon>
    </lineage>
</organism>
<evidence type="ECO:0000313" key="1">
    <source>
        <dbReference type="EMBL" id="PRY02565.1"/>
    </source>
</evidence>
<dbReference type="SUPFAM" id="SSF51445">
    <property type="entry name" value="(Trans)glycosidases"/>
    <property type="match status" value="1"/>
</dbReference>
<dbReference type="AlphaFoldDB" id="A0A2T0QF81"/>
<accession>A0A2T0QF81</accession>
<comment type="caution">
    <text evidence="1">The sequence shown here is derived from an EMBL/GenBank/DDBJ whole genome shotgun (WGS) entry which is preliminary data.</text>
</comment>
<gene>
    <name evidence="1" type="ORF">CLV72_1011167</name>
</gene>
<dbReference type="InterPro" id="IPR017853">
    <property type="entry name" value="GH"/>
</dbReference>
<dbReference type="Pfam" id="PF12876">
    <property type="entry name" value="Cellulase-like"/>
    <property type="match status" value="1"/>
</dbReference>
<sequence>MTYQPTPIHDHLPERLTITLWDFSWYTRTGPGEPFEDLDRAFQEAVDRGYNTIRICAMPFLLFGSGLDTSAASFGPLGGDYAQGTRWYDVRHRVTLDARAHLVALFEAARRHEVFVIVSSWEYQQSSSFYGDRSWFDALMAVEPRDRAAALAHAQADLYEFLAERGLHDRVAFVELHNEVQYGLLTGGLEPVGTDLVVPLEKRLTAALDVFHERLPQVPVTVNYARVPVDAMRGIPHNIDVAVFHPYVYGVLGELADRLALRDEKRFSTERTRPFLRPGAPAYEDWQPPAEDLWRKEATIVGKPEIYVHDWCDPEVWDRYLYEHHALHHSAMLVKLDLWTDAARDFSLGRGVPLVFGEGWIGYTPLNTWYEEGPVGKEIHRAAARKARAISAWGSVVTSNAAPHHPMWTEIDIQVECNDIFGNGSPGD</sequence>
<dbReference type="Proteomes" id="UP000237846">
    <property type="component" value="Unassembled WGS sequence"/>
</dbReference>
<dbReference type="RefSeq" id="WP_211302719.1">
    <property type="nucleotide sequence ID" value="NZ_PVZC01000001.1"/>
</dbReference>
<proteinExistence type="predicted"/>
<dbReference type="Gene3D" id="3.20.20.80">
    <property type="entry name" value="Glycosidases"/>
    <property type="match status" value="1"/>
</dbReference>
<reference evidence="1 2" key="1">
    <citation type="submission" date="2018-03" db="EMBL/GenBank/DDBJ databases">
        <title>Genomic Encyclopedia of Archaeal and Bacterial Type Strains, Phase II (KMG-II): from individual species to whole genera.</title>
        <authorList>
            <person name="Goeker M."/>
        </authorList>
    </citation>
    <scope>NUCLEOTIDE SEQUENCE [LARGE SCALE GENOMIC DNA]</scope>
    <source>
        <strain evidence="1 2">DSM 45601</strain>
    </source>
</reference>
<dbReference type="InterPro" id="IPR024778">
    <property type="entry name" value="Put_cellulase"/>
</dbReference>
<evidence type="ECO:0000313" key="2">
    <source>
        <dbReference type="Proteomes" id="UP000237846"/>
    </source>
</evidence>